<dbReference type="InterPro" id="IPR052924">
    <property type="entry name" value="OsmC/Ohr_hydroprdx_reductase"/>
</dbReference>
<name>A0A953M128_9BACT</name>
<evidence type="ECO:0000313" key="1">
    <source>
        <dbReference type="EMBL" id="MBZ0155222.1"/>
    </source>
</evidence>
<dbReference type="PANTHER" id="PTHR35368:SF1">
    <property type="entry name" value="HYDROPEROXIDE REDUCTASE"/>
    <property type="match status" value="1"/>
</dbReference>
<dbReference type="AlphaFoldDB" id="A0A953M128"/>
<dbReference type="PANTHER" id="PTHR35368">
    <property type="entry name" value="HYDROPEROXIDE REDUCTASE"/>
    <property type="match status" value="1"/>
</dbReference>
<sequence length="173" mass="19308">MEQKKERGLKEIVATRIEFFKRKPEAAIYKPKVSSRHVRGLYTETKVREHVVKSDYGEAAGGTNLAPNPIELLLSALAACIEAAFYEFAEHEGVPVQSLSVEVEGTLDLRGLFMVDESVAPGFQDLKYTFTIESAEDEAKVMDLARRVVDHCPVFDSLKRPLNISGDIQVKKP</sequence>
<dbReference type="SUPFAM" id="SSF82784">
    <property type="entry name" value="OsmC-like"/>
    <property type="match status" value="1"/>
</dbReference>
<dbReference type="Gene3D" id="3.30.300.20">
    <property type="match status" value="1"/>
</dbReference>
<reference evidence="1" key="2">
    <citation type="submission" date="2021-08" db="EMBL/GenBank/DDBJ databases">
        <authorList>
            <person name="Dalcin Martins P."/>
        </authorList>
    </citation>
    <scope>NUCLEOTIDE SEQUENCE</scope>
    <source>
        <strain evidence="1">MAG_39</strain>
    </source>
</reference>
<organism evidence="1 2">
    <name type="scientific">Candidatus Nitrobium versatile</name>
    <dbReference type="NCBI Taxonomy" id="2884831"/>
    <lineage>
        <taxon>Bacteria</taxon>
        <taxon>Pseudomonadati</taxon>
        <taxon>Nitrospirota</taxon>
        <taxon>Nitrospiria</taxon>
        <taxon>Nitrospirales</taxon>
        <taxon>Nitrospiraceae</taxon>
        <taxon>Candidatus Nitrobium</taxon>
    </lineage>
</organism>
<dbReference type="Proteomes" id="UP000705867">
    <property type="component" value="Unassembled WGS sequence"/>
</dbReference>
<proteinExistence type="predicted"/>
<reference evidence="1" key="1">
    <citation type="journal article" date="2021" name="bioRxiv">
        <title>Unraveling nitrogen, sulfur and carbon metabolic pathways and microbial community transcriptional responses to substrate deprivation and toxicity stresses in a bioreactor mimicking anoxic brackish coastal sediment conditions.</title>
        <authorList>
            <person name="Martins P.D."/>
            <person name="Echeveste M.J."/>
            <person name="Arshad A."/>
            <person name="Kurth J."/>
            <person name="Ouboter H."/>
            <person name="Jetten M.S.M."/>
            <person name="Welte C.U."/>
        </authorList>
    </citation>
    <scope>NUCLEOTIDE SEQUENCE</scope>
    <source>
        <strain evidence="1">MAG_39</strain>
    </source>
</reference>
<dbReference type="InterPro" id="IPR015946">
    <property type="entry name" value="KH_dom-like_a/b"/>
</dbReference>
<protein>
    <submittedName>
        <fullName evidence="1">OsmC family protein</fullName>
    </submittedName>
</protein>
<dbReference type="EMBL" id="JAIOIV010000028">
    <property type="protein sequence ID" value="MBZ0155222.1"/>
    <property type="molecule type" value="Genomic_DNA"/>
</dbReference>
<dbReference type="InterPro" id="IPR003718">
    <property type="entry name" value="OsmC/Ohr_fam"/>
</dbReference>
<accession>A0A953M128</accession>
<gene>
    <name evidence="1" type="ORF">K8I29_03285</name>
</gene>
<evidence type="ECO:0000313" key="2">
    <source>
        <dbReference type="Proteomes" id="UP000705867"/>
    </source>
</evidence>
<dbReference type="Pfam" id="PF02566">
    <property type="entry name" value="OsmC"/>
    <property type="match status" value="1"/>
</dbReference>
<dbReference type="InterPro" id="IPR036102">
    <property type="entry name" value="OsmC/Ohrsf"/>
</dbReference>
<comment type="caution">
    <text evidence="1">The sequence shown here is derived from an EMBL/GenBank/DDBJ whole genome shotgun (WGS) entry which is preliminary data.</text>
</comment>